<dbReference type="InterPro" id="IPR038718">
    <property type="entry name" value="SNF2-like_sf"/>
</dbReference>
<dbReference type="InterPro" id="IPR000330">
    <property type="entry name" value="SNF2_N"/>
</dbReference>
<dbReference type="GO" id="GO:0016787">
    <property type="term" value="F:hydrolase activity"/>
    <property type="evidence" value="ECO:0007669"/>
    <property type="project" value="UniProtKB-KW"/>
</dbReference>
<dbReference type="AlphaFoldDB" id="A0A9W9V178"/>
<sequence>MSPTLPPQPAQATPLPGMLGPSNEEVFQAQIQEALAPVLSELSAPLPTDLKIHANERVIKDLTKNPTIKDMQVGARVPVAKPMEPEDRKALANMLTRELDNFLECQALYEPEDITSVPLNKDIKSQVQASGDVGGQGEVAVEKRSTTDQTLTVGEACRRLGLRKDPVTHLPLVEPGDSSGRPPFSLRPWQAPGIEWMMAQESEPIRGGIVADGYGLGKTLMALTLIFLDAKRRALDPNAVFRPTLIVVPSWIFHIWFDEITVRFGNAIKLHLFYGWQEILPDPVSTPNFLLGAEADKLDKLAKAIAALDSRSSHTAFTVFLTTYNTWRRSQGEIEDALLRRSNKRREVRWIGHRSFYQGSDEPQTRYDRFYKTGDESDDEDEESTTHIPMLTGHTVKEDAVSTEASSPPPAKTKAEKTKAEREKEKKARAKQRWMEIYKLVSSIHWGRIICDTGSYLKSTFTQRHHAIAKLTRESTWLLDAAPIRNNLLDTLGYVSILSKSIPECKKFGNGRFILPLPPGLEEGERLENTIDYYRKWSEIDQIPPEARP</sequence>
<evidence type="ECO:0000313" key="7">
    <source>
        <dbReference type="Proteomes" id="UP001147782"/>
    </source>
</evidence>
<evidence type="ECO:0000256" key="1">
    <source>
        <dbReference type="ARBA" id="ARBA00022741"/>
    </source>
</evidence>
<evidence type="ECO:0000256" key="2">
    <source>
        <dbReference type="ARBA" id="ARBA00022801"/>
    </source>
</evidence>
<evidence type="ECO:0000256" key="4">
    <source>
        <dbReference type="SAM" id="MobiDB-lite"/>
    </source>
</evidence>
<dbReference type="GO" id="GO:0005634">
    <property type="term" value="C:nucleus"/>
    <property type="evidence" value="ECO:0007669"/>
    <property type="project" value="TreeGrafter"/>
</dbReference>
<dbReference type="GO" id="GO:0006281">
    <property type="term" value="P:DNA repair"/>
    <property type="evidence" value="ECO:0007669"/>
    <property type="project" value="TreeGrafter"/>
</dbReference>
<dbReference type="OrthoDB" id="4368268at2759"/>
<proteinExistence type="predicted"/>
<keyword evidence="1" id="KW-0547">Nucleotide-binding</keyword>
<dbReference type="InterPro" id="IPR027417">
    <property type="entry name" value="P-loop_NTPase"/>
</dbReference>
<evidence type="ECO:0000259" key="5">
    <source>
        <dbReference type="Pfam" id="PF00176"/>
    </source>
</evidence>
<keyword evidence="2" id="KW-0378">Hydrolase</keyword>
<dbReference type="SUPFAM" id="SSF52540">
    <property type="entry name" value="P-loop containing nucleoside triphosphate hydrolases"/>
    <property type="match status" value="1"/>
</dbReference>
<evidence type="ECO:0000256" key="3">
    <source>
        <dbReference type="ARBA" id="ARBA00022840"/>
    </source>
</evidence>
<dbReference type="PANTHER" id="PTHR45626">
    <property type="entry name" value="TRANSCRIPTION TERMINATION FACTOR 2-RELATED"/>
    <property type="match status" value="1"/>
</dbReference>
<dbReference type="RefSeq" id="XP_056551610.1">
    <property type="nucleotide sequence ID" value="XM_056702610.1"/>
</dbReference>
<dbReference type="GO" id="GO:0005524">
    <property type="term" value="F:ATP binding"/>
    <property type="evidence" value="ECO:0007669"/>
    <property type="project" value="UniProtKB-KW"/>
</dbReference>
<feature type="region of interest" description="Disordered" evidence="4">
    <location>
        <begin position="1"/>
        <end position="22"/>
    </location>
</feature>
<dbReference type="Pfam" id="PF00176">
    <property type="entry name" value="SNF2-rel_dom"/>
    <property type="match status" value="2"/>
</dbReference>
<protein>
    <submittedName>
        <fullName evidence="6">SNF2-related protein</fullName>
    </submittedName>
</protein>
<name>A0A9W9V178_9EURO</name>
<evidence type="ECO:0000313" key="6">
    <source>
        <dbReference type="EMBL" id="KAJ5363984.1"/>
    </source>
</evidence>
<dbReference type="Proteomes" id="UP001147782">
    <property type="component" value="Unassembled WGS sequence"/>
</dbReference>
<organism evidence="6 7">
    <name type="scientific">Penicillium cataractarum</name>
    <dbReference type="NCBI Taxonomy" id="2100454"/>
    <lineage>
        <taxon>Eukaryota</taxon>
        <taxon>Fungi</taxon>
        <taxon>Dikarya</taxon>
        <taxon>Ascomycota</taxon>
        <taxon>Pezizomycotina</taxon>
        <taxon>Eurotiomycetes</taxon>
        <taxon>Eurotiomycetidae</taxon>
        <taxon>Eurotiales</taxon>
        <taxon>Aspergillaceae</taxon>
        <taxon>Penicillium</taxon>
    </lineage>
</organism>
<feature type="domain" description="SNF2 N-terminal" evidence="5">
    <location>
        <begin position="190"/>
        <end position="335"/>
    </location>
</feature>
<dbReference type="Gene3D" id="3.40.50.10810">
    <property type="entry name" value="Tandem AAA-ATPase domain"/>
    <property type="match status" value="2"/>
</dbReference>
<dbReference type="InterPro" id="IPR050628">
    <property type="entry name" value="SNF2_RAD54_helicase_TF"/>
</dbReference>
<dbReference type="GO" id="GO:0008094">
    <property type="term" value="F:ATP-dependent activity, acting on DNA"/>
    <property type="evidence" value="ECO:0007669"/>
    <property type="project" value="TreeGrafter"/>
</dbReference>
<keyword evidence="3" id="KW-0067">ATP-binding</keyword>
<feature type="domain" description="SNF2 N-terminal" evidence="5">
    <location>
        <begin position="436"/>
        <end position="500"/>
    </location>
</feature>
<dbReference type="EMBL" id="JAPZBS010000008">
    <property type="protein sequence ID" value="KAJ5363984.1"/>
    <property type="molecule type" value="Genomic_DNA"/>
</dbReference>
<keyword evidence="7" id="KW-1185">Reference proteome</keyword>
<gene>
    <name evidence="6" type="ORF">N7496_009697</name>
</gene>
<comment type="caution">
    <text evidence="6">The sequence shown here is derived from an EMBL/GenBank/DDBJ whole genome shotgun (WGS) entry which is preliminary data.</text>
</comment>
<reference evidence="6" key="1">
    <citation type="submission" date="2022-11" db="EMBL/GenBank/DDBJ databases">
        <authorList>
            <person name="Petersen C."/>
        </authorList>
    </citation>
    <scope>NUCLEOTIDE SEQUENCE</scope>
    <source>
        <strain evidence="6">IBT 29864</strain>
    </source>
</reference>
<reference evidence="6" key="2">
    <citation type="journal article" date="2023" name="IMA Fungus">
        <title>Comparative genomic study of the Penicillium genus elucidates a diverse pangenome and 15 lateral gene transfer events.</title>
        <authorList>
            <person name="Petersen C."/>
            <person name="Sorensen T."/>
            <person name="Nielsen M.R."/>
            <person name="Sondergaard T.E."/>
            <person name="Sorensen J.L."/>
            <person name="Fitzpatrick D.A."/>
            <person name="Frisvad J.C."/>
            <person name="Nielsen K.L."/>
        </authorList>
    </citation>
    <scope>NUCLEOTIDE SEQUENCE</scope>
    <source>
        <strain evidence="6">IBT 29864</strain>
    </source>
</reference>
<feature type="compositionally biased region" description="Basic and acidic residues" evidence="4">
    <location>
        <begin position="413"/>
        <end position="424"/>
    </location>
</feature>
<feature type="region of interest" description="Disordered" evidence="4">
    <location>
        <begin position="372"/>
        <end position="424"/>
    </location>
</feature>
<accession>A0A9W9V178</accession>
<dbReference type="GeneID" id="81441789"/>